<feature type="binding site" evidence="9">
    <location>
        <position position="58"/>
    </location>
    <ligand>
        <name>S-adenosyl-L-methionine</name>
        <dbReference type="ChEBI" id="CHEBI:59789"/>
    </ligand>
</feature>
<proteinExistence type="inferred from homology"/>
<evidence type="ECO:0000256" key="2">
    <source>
        <dbReference type="ARBA" id="ARBA00022552"/>
    </source>
</evidence>
<evidence type="ECO:0000259" key="11">
    <source>
        <dbReference type="SMART" id="SM00650"/>
    </source>
</evidence>
<comment type="subcellular location">
    <subcellularLocation>
        <location evidence="1">Mitochondrion</location>
    </subcellularLocation>
</comment>
<keyword evidence="6 9" id="KW-0694">RNA-binding</keyword>
<keyword evidence="8" id="KW-0496">Mitochondrion</keyword>
<dbReference type="AlphaFoldDB" id="A0ABD6ENM3"/>
<accession>A0ABD6ENM3</accession>
<keyword evidence="3 9" id="KW-0489">Methyltransferase</keyword>
<dbReference type="EMBL" id="JBGFUD010007271">
    <property type="protein sequence ID" value="MFH4981468.1"/>
    <property type="molecule type" value="Genomic_DNA"/>
</dbReference>
<dbReference type="GO" id="GO:0005739">
    <property type="term" value="C:mitochondrion"/>
    <property type="evidence" value="ECO:0007669"/>
    <property type="project" value="UniProtKB-SubCell"/>
</dbReference>
<dbReference type="PROSITE" id="PS51689">
    <property type="entry name" value="SAM_RNA_A_N6_MT"/>
    <property type="match status" value="1"/>
</dbReference>
<feature type="binding site" evidence="9">
    <location>
        <position position="1"/>
    </location>
    <ligand>
        <name>S-adenosyl-L-methionine</name>
        <dbReference type="ChEBI" id="CHEBI:59789"/>
    </ligand>
</feature>
<feature type="binding site" evidence="9">
    <location>
        <position position="32"/>
    </location>
    <ligand>
        <name>S-adenosyl-L-methionine</name>
        <dbReference type="ChEBI" id="CHEBI:59789"/>
    </ligand>
</feature>
<gene>
    <name evidence="12" type="ORF">AB6A40_008177</name>
</gene>
<comment type="caution">
    <text evidence="12">The sequence shown here is derived from an EMBL/GenBank/DDBJ whole genome shotgun (WGS) entry which is preliminary data.</text>
</comment>
<evidence type="ECO:0000256" key="6">
    <source>
        <dbReference type="ARBA" id="ARBA00022884"/>
    </source>
</evidence>
<evidence type="ECO:0000256" key="1">
    <source>
        <dbReference type="ARBA" id="ARBA00004173"/>
    </source>
</evidence>
<feature type="binding site" evidence="9">
    <location>
        <position position="90"/>
    </location>
    <ligand>
        <name>S-adenosyl-L-methionine</name>
        <dbReference type="ChEBI" id="CHEBI:59789"/>
    </ligand>
</feature>
<dbReference type="SMART" id="SM00650">
    <property type="entry name" value="rADc"/>
    <property type="match status" value="1"/>
</dbReference>
<sequence length="314" mass="35948">MDDACVVEVGPGPGGITRAILEKNCRRLDVIEIDKRFFPALYHLAEASEGRLHVHHGDALNFEIDSVWTTAEVPSASWYDDPPSHHIIGNLPFNIATPLVIRYLRDMSYRRGPWKFGRVPLTLTFQLEVAERICSVVDSVFRSRISVISQYVSEPKIVFTIPRSCFVPKPDVDVGVVKFIPRVEPLIKCCFELVEKVAREIFHYRQKYIIKGIMTFYPSSMAREMAHELLSRCRINPTTVSFKLGIEEYADICYAYEEQCLKIPGLYLYNYRQPKQLKELECLPNALPPLYKFDTAIPPSGLTLNDANILFNKT</sequence>
<dbReference type="Pfam" id="PF00398">
    <property type="entry name" value="RrnaAD"/>
    <property type="match status" value="1"/>
</dbReference>
<dbReference type="Gene3D" id="1.10.8.100">
    <property type="entry name" value="Ribosomal RNA adenine dimethylase-like, domain 2"/>
    <property type="match status" value="1"/>
</dbReference>
<organism evidence="12 13">
    <name type="scientific">Gnathostoma spinigerum</name>
    <dbReference type="NCBI Taxonomy" id="75299"/>
    <lineage>
        <taxon>Eukaryota</taxon>
        <taxon>Metazoa</taxon>
        <taxon>Ecdysozoa</taxon>
        <taxon>Nematoda</taxon>
        <taxon>Chromadorea</taxon>
        <taxon>Rhabditida</taxon>
        <taxon>Spirurina</taxon>
        <taxon>Gnathostomatomorpha</taxon>
        <taxon>Gnathostomatoidea</taxon>
        <taxon>Gnathostomatidae</taxon>
        <taxon>Gnathostoma</taxon>
    </lineage>
</organism>
<name>A0ABD6ENM3_9BILA</name>
<dbReference type="InterPro" id="IPR001737">
    <property type="entry name" value="KsgA/Erm"/>
</dbReference>
<evidence type="ECO:0000256" key="3">
    <source>
        <dbReference type="ARBA" id="ARBA00022603"/>
    </source>
</evidence>
<dbReference type="GO" id="GO:0003723">
    <property type="term" value="F:RNA binding"/>
    <property type="evidence" value="ECO:0007669"/>
    <property type="project" value="UniProtKB-UniRule"/>
</dbReference>
<dbReference type="PANTHER" id="PTHR11727:SF17">
    <property type="entry name" value="DIMETHYLADENOSINE TRANSFERASE 1, MITOCHONDRIAL"/>
    <property type="match status" value="1"/>
</dbReference>
<comment type="caution">
    <text evidence="9">Lacks conserved residue(s) required for the propagation of feature annotation.</text>
</comment>
<evidence type="ECO:0000256" key="9">
    <source>
        <dbReference type="PROSITE-ProRule" id="PRU01026"/>
    </source>
</evidence>
<evidence type="ECO:0000313" key="12">
    <source>
        <dbReference type="EMBL" id="MFH4981468.1"/>
    </source>
</evidence>
<feature type="binding site" evidence="9">
    <location>
        <position position="10"/>
    </location>
    <ligand>
        <name>S-adenosyl-L-methionine</name>
        <dbReference type="ChEBI" id="CHEBI:59789"/>
    </ligand>
</feature>
<keyword evidence="13" id="KW-1185">Reference proteome</keyword>
<dbReference type="InterPro" id="IPR029063">
    <property type="entry name" value="SAM-dependent_MTases_sf"/>
</dbReference>
<dbReference type="PANTHER" id="PTHR11727">
    <property type="entry name" value="DIMETHYLADENOSINE TRANSFERASE"/>
    <property type="match status" value="1"/>
</dbReference>
<dbReference type="InterPro" id="IPR020598">
    <property type="entry name" value="rRNA_Ade_methylase_Trfase_N"/>
</dbReference>
<evidence type="ECO:0000256" key="4">
    <source>
        <dbReference type="ARBA" id="ARBA00022679"/>
    </source>
</evidence>
<dbReference type="Proteomes" id="UP001608902">
    <property type="component" value="Unassembled WGS sequence"/>
</dbReference>
<keyword evidence="2 10" id="KW-0698">rRNA processing</keyword>
<keyword evidence="4 9" id="KW-0808">Transferase</keyword>
<evidence type="ECO:0000256" key="7">
    <source>
        <dbReference type="ARBA" id="ARBA00022946"/>
    </source>
</evidence>
<keyword evidence="7" id="KW-0809">Transit peptide</keyword>
<dbReference type="Gene3D" id="3.40.50.150">
    <property type="entry name" value="Vaccinia Virus protein VP39"/>
    <property type="match status" value="1"/>
</dbReference>
<keyword evidence="5 9" id="KW-0949">S-adenosyl-L-methionine</keyword>
<feature type="domain" description="Ribosomal RNA adenine methylase transferase N-terminal" evidence="11">
    <location>
        <begin position="5"/>
        <end position="183"/>
    </location>
</feature>
<protein>
    <recommendedName>
        <fullName evidence="10">rRNA adenine N(6)-methyltransferase</fullName>
        <ecNumber evidence="10">2.1.1.-</ecNumber>
    </recommendedName>
</protein>
<evidence type="ECO:0000256" key="10">
    <source>
        <dbReference type="RuleBase" id="RU362106"/>
    </source>
</evidence>
<comment type="similarity">
    <text evidence="9 10">Belongs to the class I-like SAM-binding methyltransferase superfamily. rRNA adenine N(6)-methyltransferase family.</text>
</comment>
<dbReference type="EC" id="2.1.1.-" evidence="10"/>
<dbReference type="CDD" id="cd02440">
    <property type="entry name" value="AdoMet_MTases"/>
    <property type="match status" value="1"/>
</dbReference>
<dbReference type="GO" id="GO:0000179">
    <property type="term" value="F:rRNA (adenine-N6,N6-)-dimethyltransferase activity"/>
    <property type="evidence" value="ECO:0007669"/>
    <property type="project" value="UniProtKB-UniRule"/>
</dbReference>
<dbReference type="SUPFAM" id="SSF53335">
    <property type="entry name" value="S-adenosyl-L-methionine-dependent methyltransferases"/>
    <property type="match status" value="1"/>
</dbReference>
<evidence type="ECO:0000256" key="5">
    <source>
        <dbReference type="ARBA" id="ARBA00022691"/>
    </source>
</evidence>
<evidence type="ECO:0000313" key="13">
    <source>
        <dbReference type="Proteomes" id="UP001608902"/>
    </source>
</evidence>
<dbReference type="InterPro" id="IPR023165">
    <property type="entry name" value="rRNA_Ade_diMease-like_C"/>
</dbReference>
<dbReference type="InterPro" id="IPR020596">
    <property type="entry name" value="rRNA_Ade_Mease_Trfase_CS"/>
</dbReference>
<dbReference type="PROSITE" id="PS01131">
    <property type="entry name" value="RRNA_A_DIMETH"/>
    <property type="match status" value="1"/>
</dbReference>
<dbReference type="FunFam" id="1.10.8.100:FF:000006">
    <property type="entry name" value="rRNA adenine N(6)-methyltransferase"/>
    <property type="match status" value="1"/>
</dbReference>
<evidence type="ECO:0000256" key="8">
    <source>
        <dbReference type="ARBA" id="ARBA00023128"/>
    </source>
</evidence>
<reference evidence="12 13" key="1">
    <citation type="submission" date="2024-08" db="EMBL/GenBank/DDBJ databases">
        <title>Gnathostoma spinigerum genome.</title>
        <authorList>
            <person name="Gonzalez-Bertolin B."/>
            <person name="Monzon S."/>
            <person name="Zaballos A."/>
            <person name="Jimenez P."/>
            <person name="Dekumyoy P."/>
            <person name="Varona S."/>
            <person name="Cuesta I."/>
            <person name="Sumanam S."/>
            <person name="Adisakwattana P."/>
            <person name="Gasser R.B."/>
            <person name="Hernandez-Gonzalez A."/>
            <person name="Young N.D."/>
            <person name="Perteguer M.J."/>
        </authorList>
    </citation>
    <scope>NUCLEOTIDE SEQUENCE [LARGE SCALE GENOMIC DNA]</scope>
    <source>
        <strain evidence="12">AL3</strain>
        <tissue evidence="12">Liver</tissue>
    </source>
</reference>